<sequence>MLFAEDEYVEREVELEAPELPGGKLVLRLFGWPMGCSGDIVWRGAWGALQALLAEAPRLRNRRALELGAGCGVLAFAAATLGAHSVATDGNEEELPLLEKNAANFRDSNGLGGSLSARQLEWGRAAAERSGLGPRSFDWILGSEIVYIPDCIPELAETLAFFLADTGEALIANTAVATRTDQEEARELLCKLQLVDTVRPLLRAPHASPRGAAHGLRLGTLARCWRDSGPKALL</sequence>
<protein>
    <submittedName>
        <fullName evidence="1">Uncharacterized protein</fullName>
    </submittedName>
</protein>
<dbReference type="SUPFAM" id="SSF53335">
    <property type="entry name" value="S-adenosyl-L-methionine-dependent methyltransferases"/>
    <property type="match status" value="1"/>
</dbReference>
<gene>
    <name evidence="1" type="ORF">EVOR1521_LOCUS14455</name>
</gene>
<dbReference type="Gene3D" id="3.40.50.150">
    <property type="entry name" value="Vaccinia Virus protein VP39"/>
    <property type="match status" value="1"/>
</dbReference>
<dbReference type="AlphaFoldDB" id="A0AA36MWA4"/>
<reference evidence="1" key="1">
    <citation type="submission" date="2023-08" db="EMBL/GenBank/DDBJ databases">
        <authorList>
            <person name="Chen Y."/>
            <person name="Shah S."/>
            <person name="Dougan E. K."/>
            <person name="Thang M."/>
            <person name="Chan C."/>
        </authorList>
    </citation>
    <scope>NUCLEOTIDE SEQUENCE</scope>
</reference>
<dbReference type="Pfam" id="PF10294">
    <property type="entry name" value="Methyltransf_16"/>
    <property type="match status" value="1"/>
</dbReference>
<name>A0AA36MWA4_9DINO</name>
<dbReference type="PANTHER" id="PTHR14614:SF109">
    <property type="entry name" value="RIBOSOMAL LYSINE N-METHYLTRANSFERASE 5"/>
    <property type="match status" value="1"/>
</dbReference>
<comment type="caution">
    <text evidence="1">The sequence shown here is derived from an EMBL/GenBank/DDBJ whole genome shotgun (WGS) entry which is preliminary data.</text>
</comment>
<dbReference type="CDD" id="cd02440">
    <property type="entry name" value="AdoMet_MTases"/>
    <property type="match status" value="1"/>
</dbReference>
<dbReference type="PANTHER" id="PTHR14614">
    <property type="entry name" value="HEPATOCELLULAR CARCINOMA-ASSOCIATED ANTIGEN"/>
    <property type="match status" value="1"/>
</dbReference>
<dbReference type="EMBL" id="CAUJNA010001724">
    <property type="protein sequence ID" value="CAJ1388633.1"/>
    <property type="molecule type" value="Genomic_DNA"/>
</dbReference>
<organism evidence="1 2">
    <name type="scientific">Effrenium voratum</name>
    <dbReference type="NCBI Taxonomy" id="2562239"/>
    <lineage>
        <taxon>Eukaryota</taxon>
        <taxon>Sar</taxon>
        <taxon>Alveolata</taxon>
        <taxon>Dinophyceae</taxon>
        <taxon>Suessiales</taxon>
        <taxon>Symbiodiniaceae</taxon>
        <taxon>Effrenium</taxon>
    </lineage>
</organism>
<evidence type="ECO:0000313" key="1">
    <source>
        <dbReference type="EMBL" id="CAJ1388633.1"/>
    </source>
</evidence>
<dbReference type="InterPro" id="IPR019410">
    <property type="entry name" value="Methyltransf_16"/>
</dbReference>
<keyword evidence="2" id="KW-1185">Reference proteome</keyword>
<dbReference type="Proteomes" id="UP001178507">
    <property type="component" value="Unassembled WGS sequence"/>
</dbReference>
<evidence type="ECO:0000313" key="2">
    <source>
        <dbReference type="Proteomes" id="UP001178507"/>
    </source>
</evidence>
<accession>A0AA36MWA4</accession>
<dbReference type="InterPro" id="IPR029063">
    <property type="entry name" value="SAM-dependent_MTases_sf"/>
</dbReference>
<proteinExistence type="predicted"/>